<reference evidence="3 4" key="1">
    <citation type="submission" date="2019-10" db="EMBL/GenBank/DDBJ databases">
        <title>Actinomadura rubteroloni sp. nov. and Actinomadura macrotermitis sp. nov., isolated from the gut of fungus growing-termite Macrotermes natalensis.</title>
        <authorList>
            <person name="Benndorf R."/>
            <person name="Martin K."/>
            <person name="Kuefner M."/>
            <person name="De Beer W."/>
            <person name="Kaster A.-K."/>
            <person name="Vollmers J."/>
            <person name="Poulsen M."/>
            <person name="Beemelmanns C."/>
        </authorList>
    </citation>
    <scope>NUCLEOTIDE SEQUENCE [LARGE SCALE GENOMIC DNA]</scope>
    <source>
        <strain evidence="3 4">RB68</strain>
    </source>
</reference>
<evidence type="ECO:0000313" key="4">
    <source>
        <dbReference type="Proteomes" id="UP000487268"/>
    </source>
</evidence>
<protein>
    <submittedName>
        <fullName evidence="3">Uncharacterized protein</fullName>
    </submittedName>
</protein>
<feature type="chain" id="PRO_5029456809" evidence="2">
    <location>
        <begin position="23"/>
        <end position="310"/>
    </location>
</feature>
<name>A0A7K0BVX9_9ACTN</name>
<comment type="caution">
    <text evidence="3">The sequence shown here is derived from an EMBL/GenBank/DDBJ whole genome shotgun (WGS) entry which is preliminary data.</text>
</comment>
<keyword evidence="2" id="KW-0732">Signal</keyword>
<evidence type="ECO:0000256" key="1">
    <source>
        <dbReference type="SAM" id="Coils"/>
    </source>
</evidence>
<gene>
    <name evidence="3" type="ORF">ACRB68_33900</name>
</gene>
<dbReference type="EMBL" id="WEGH01000002">
    <property type="protein sequence ID" value="MQY05317.1"/>
    <property type="molecule type" value="Genomic_DNA"/>
</dbReference>
<evidence type="ECO:0000256" key="2">
    <source>
        <dbReference type="SAM" id="SignalP"/>
    </source>
</evidence>
<dbReference type="AlphaFoldDB" id="A0A7K0BVX9"/>
<dbReference type="Proteomes" id="UP000487268">
    <property type="component" value="Unassembled WGS sequence"/>
</dbReference>
<dbReference type="OrthoDB" id="4800194at2"/>
<sequence length="310" mass="33168">MLKNVSTIIAFTCSLSAIPASSGCSTHSGNSAIPRPVATPTPTSMAQLSLPLEAYLPSASDTAQTAALRSVIMKECMRRYGFQMTSSLGLSQVIETSTRIEKFSTSRRYGISDRAAASRYGYGMPDWTIGSARPKSLDEFSASQQTVLKGSSSNGGKVQYQGKQVPQGGCMGEAARATGVAGEGPTLAKSLQRKSFAQLAREARAQVVTAKWVLCMQAKGYHYRDSLHAGAEFAGQDGDGPVQVSQAEIKSAVATVDCIYQTNLIGVMFAVESDLQNIEIEKNAEALNKEKKQIEAQEKRLQTLTKQYGG</sequence>
<feature type="coiled-coil region" evidence="1">
    <location>
        <begin position="277"/>
        <end position="307"/>
    </location>
</feature>
<dbReference type="PROSITE" id="PS51257">
    <property type="entry name" value="PROKAR_LIPOPROTEIN"/>
    <property type="match status" value="1"/>
</dbReference>
<keyword evidence="4" id="KW-1185">Reference proteome</keyword>
<accession>A0A7K0BVX9</accession>
<evidence type="ECO:0000313" key="3">
    <source>
        <dbReference type="EMBL" id="MQY05317.1"/>
    </source>
</evidence>
<keyword evidence="1" id="KW-0175">Coiled coil</keyword>
<dbReference type="RefSeq" id="WP_153533391.1">
    <property type="nucleotide sequence ID" value="NZ_WEGH01000002.1"/>
</dbReference>
<feature type="signal peptide" evidence="2">
    <location>
        <begin position="1"/>
        <end position="22"/>
    </location>
</feature>
<proteinExistence type="predicted"/>
<organism evidence="3 4">
    <name type="scientific">Actinomadura macrotermitis</name>
    <dbReference type="NCBI Taxonomy" id="2585200"/>
    <lineage>
        <taxon>Bacteria</taxon>
        <taxon>Bacillati</taxon>
        <taxon>Actinomycetota</taxon>
        <taxon>Actinomycetes</taxon>
        <taxon>Streptosporangiales</taxon>
        <taxon>Thermomonosporaceae</taxon>
        <taxon>Actinomadura</taxon>
    </lineage>
</organism>